<evidence type="ECO:0000259" key="1">
    <source>
        <dbReference type="Pfam" id="PF13280"/>
    </source>
</evidence>
<accession>M1NBT5</accession>
<gene>
    <name evidence="3" type="ordered locus">UWK_00689</name>
</gene>
<dbReference type="AlphaFoldDB" id="M1NBT5"/>
<sequence length="311" mass="36289">MSRLERIYFFHQQLKADRFPNAQSLMKEFELSRATAHRDISYMRDRLLAPLAFNSSRKGFCYTENDFSLPFEESPKILFLMGLLNKMADEAGLGSLPEMKKLEKRLSQLIAPGYERVMDNVLCQWVEVETLAPAIFETIVEAVLKDRLLEVEYCSVEGAKSSRTIDPQRLINYQGRWYLLAYCYLRKGHRLFHMARIEKAETGTKRNDTQHLVPESFLDDAFGIFAGEFRYHAKIAFTSTAAELVRRQFWHENQLIEETENGIVLTLPVNDDREIIMKILQYGSRANVIAPDSLRKRVMEEIRKMSNSYHR</sequence>
<dbReference type="KEGG" id="dsf:UWK_00689"/>
<dbReference type="OrthoDB" id="9787242at2"/>
<keyword evidence="4" id="KW-1185">Reference proteome</keyword>
<name>M1NBT5_DESSD</name>
<dbReference type="PANTHER" id="PTHR34580">
    <property type="match status" value="1"/>
</dbReference>
<dbReference type="EMBL" id="CP003985">
    <property type="protein sequence ID" value="AGF77269.1"/>
    <property type="molecule type" value="Genomic_DNA"/>
</dbReference>
<dbReference type="InterPro" id="IPR026881">
    <property type="entry name" value="WYL_dom"/>
</dbReference>
<evidence type="ECO:0000313" key="3">
    <source>
        <dbReference type="EMBL" id="AGF77269.1"/>
    </source>
</evidence>
<organism evidence="3 4">
    <name type="scientific">Desulfocapsa sulfexigens (strain DSM 10523 / SB164P1)</name>
    <dbReference type="NCBI Taxonomy" id="1167006"/>
    <lineage>
        <taxon>Bacteria</taxon>
        <taxon>Pseudomonadati</taxon>
        <taxon>Thermodesulfobacteriota</taxon>
        <taxon>Desulfobulbia</taxon>
        <taxon>Desulfobulbales</taxon>
        <taxon>Desulfocapsaceae</taxon>
        <taxon>Desulfocapsa</taxon>
    </lineage>
</organism>
<reference evidence="4" key="1">
    <citation type="journal article" date="2013" name="Stand. Genomic Sci.">
        <title>Complete genome sequence of Desulfocapsa sulfexigens, a marine deltaproteobacterium specialized in disproportionating inorganic sulfur compounds.</title>
        <authorList>
            <person name="Finster K.W."/>
            <person name="Kjeldsen K.U."/>
            <person name="Kube M."/>
            <person name="Reinhardt R."/>
            <person name="Mussmann M."/>
            <person name="Amann R."/>
            <person name="Schreiber L."/>
        </authorList>
    </citation>
    <scope>NUCLEOTIDE SEQUENCE [LARGE SCALE GENOMIC DNA]</scope>
    <source>
        <strain evidence="4">DSM 10523 / SB164P1</strain>
    </source>
</reference>
<protein>
    <submittedName>
        <fullName evidence="3">Putative transcriptional regulator</fullName>
    </submittedName>
</protein>
<dbReference type="Pfam" id="PF25583">
    <property type="entry name" value="WCX"/>
    <property type="match status" value="1"/>
</dbReference>
<dbReference type="PANTHER" id="PTHR34580:SF3">
    <property type="entry name" value="PROTEIN PAFB"/>
    <property type="match status" value="1"/>
</dbReference>
<dbReference type="InterPro" id="IPR057727">
    <property type="entry name" value="WCX_dom"/>
</dbReference>
<feature type="domain" description="WYL" evidence="1">
    <location>
        <begin position="135"/>
        <end position="201"/>
    </location>
</feature>
<dbReference type="Pfam" id="PF13280">
    <property type="entry name" value="WYL"/>
    <property type="match status" value="1"/>
</dbReference>
<dbReference type="RefSeq" id="WP_015402965.1">
    <property type="nucleotide sequence ID" value="NC_020304.1"/>
</dbReference>
<dbReference type="STRING" id="1167006.UWK_00689"/>
<dbReference type="Proteomes" id="UP000011721">
    <property type="component" value="Chromosome"/>
</dbReference>
<dbReference type="PROSITE" id="PS52050">
    <property type="entry name" value="WYL"/>
    <property type="match status" value="1"/>
</dbReference>
<dbReference type="HOGENOM" id="CLU_041141_4_1_7"/>
<dbReference type="eggNOG" id="COG2378">
    <property type="taxonomic scope" value="Bacteria"/>
</dbReference>
<evidence type="ECO:0000259" key="2">
    <source>
        <dbReference type="Pfam" id="PF25583"/>
    </source>
</evidence>
<proteinExistence type="predicted"/>
<dbReference type="InterPro" id="IPR051534">
    <property type="entry name" value="CBASS_pafABC_assoc_protein"/>
</dbReference>
<evidence type="ECO:0000313" key="4">
    <source>
        <dbReference type="Proteomes" id="UP000011721"/>
    </source>
</evidence>
<feature type="domain" description="WCX" evidence="2">
    <location>
        <begin position="230"/>
        <end position="305"/>
    </location>
</feature>